<accession>I3ZCF7</accession>
<evidence type="ECO:0000256" key="8">
    <source>
        <dbReference type="HAMAP-Rule" id="MF_01897"/>
    </source>
</evidence>
<keyword evidence="3 8" id="KW-0547">Nucleotide-binding</keyword>
<keyword evidence="6 8" id="KW-0238">DNA-binding</keyword>
<dbReference type="OrthoDB" id="9806486at2"/>
<proteinExistence type="inferred from homology"/>
<dbReference type="SMART" id="SM00434">
    <property type="entry name" value="TOP4c"/>
    <property type="match status" value="1"/>
</dbReference>
<dbReference type="PANTHER" id="PTHR43493">
    <property type="entry name" value="DNA GYRASE/TOPOISOMERASE SUBUNIT A"/>
    <property type="match status" value="1"/>
</dbReference>
<dbReference type="Proteomes" id="UP000006056">
    <property type="component" value="Chromosome"/>
</dbReference>
<dbReference type="FunFam" id="3.30.1360.40:FF:000002">
    <property type="entry name" value="DNA gyrase subunit A"/>
    <property type="match status" value="1"/>
</dbReference>
<dbReference type="GO" id="GO:0003677">
    <property type="term" value="F:DNA binding"/>
    <property type="evidence" value="ECO:0007669"/>
    <property type="project" value="UniProtKB-UniRule"/>
</dbReference>
<feature type="region of interest" description="Disordered" evidence="11">
    <location>
        <begin position="1"/>
        <end position="44"/>
    </location>
</feature>
<comment type="miscellaneous">
    <text evidence="8">Few gyrases are as efficient as E.coli at forming negative supercoils. Not all organisms have 2 type II topoisomerases; in organisms with a single type II topoisomerase this enzyme also has to decatenate newly replicated chromosomes.</text>
</comment>
<dbReference type="InterPro" id="IPR013757">
    <property type="entry name" value="Topo_IIA_A_a_sf"/>
</dbReference>
<keyword evidence="8" id="KW-0963">Cytoplasm</keyword>
<dbReference type="AlphaFoldDB" id="I3ZCF7"/>
<dbReference type="GO" id="GO:0005524">
    <property type="term" value="F:ATP binding"/>
    <property type="evidence" value="ECO:0007669"/>
    <property type="project" value="UniProtKB-UniRule"/>
</dbReference>
<dbReference type="Gene3D" id="2.120.10.90">
    <property type="entry name" value="DNA gyrase/topoisomerase IV, subunit A, C-terminal"/>
    <property type="match status" value="1"/>
</dbReference>
<keyword evidence="10" id="KW-0175">Coiled coil</keyword>
<dbReference type="Gene3D" id="3.90.199.10">
    <property type="entry name" value="Topoisomerase II, domain 5"/>
    <property type="match status" value="1"/>
</dbReference>
<evidence type="ECO:0000256" key="5">
    <source>
        <dbReference type="ARBA" id="ARBA00023029"/>
    </source>
</evidence>
<name>I3ZCF7_TERRK</name>
<dbReference type="PANTHER" id="PTHR43493:SF5">
    <property type="entry name" value="DNA GYRASE SUBUNIT A, CHLOROPLASTIC_MITOCHONDRIAL"/>
    <property type="match status" value="1"/>
</dbReference>
<keyword evidence="4 8" id="KW-0067">ATP-binding</keyword>
<evidence type="ECO:0000256" key="4">
    <source>
        <dbReference type="ARBA" id="ARBA00022840"/>
    </source>
</evidence>
<dbReference type="InterPro" id="IPR013760">
    <property type="entry name" value="Topo_IIA-like_dom_sf"/>
</dbReference>
<dbReference type="HAMAP" id="MF_01897">
    <property type="entry name" value="GyrA"/>
    <property type="match status" value="1"/>
</dbReference>
<dbReference type="GO" id="GO:0005694">
    <property type="term" value="C:chromosome"/>
    <property type="evidence" value="ECO:0007669"/>
    <property type="project" value="InterPro"/>
</dbReference>
<evidence type="ECO:0000313" key="14">
    <source>
        <dbReference type="Proteomes" id="UP000006056"/>
    </source>
</evidence>
<evidence type="ECO:0000256" key="1">
    <source>
        <dbReference type="ARBA" id="ARBA00000185"/>
    </source>
</evidence>
<feature type="domain" description="Topo IIA-type catalytic" evidence="12">
    <location>
        <begin position="77"/>
        <end position="586"/>
    </location>
</feature>
<dbReference type="SUPFAM" id="SSF56719">
    <property type="entry name" value="Type II DNA topoisomerase"/>
    <property type="match status" value="1"/>
</dbReference>
<dbReference type="SUPFAM" id="SSF101904">
    <property type="entry name" value="GyrA/ParC C-terminal domain-like"/>
    <property type="match status" value="1"/>
</dbReference>
<dbReference type="Pfam" id="PF03989">
    <property type="entry name" value="DNA_gyraseA_C"/>
    <property type="match status" value="6"/>
</dbReference>
<comment type="similarity">
    <text evidence="2 8">Belongs to the type II topoisomerase GyrA/ParC subunit family.</text>
</comment>
<dbReference type="GO" id="GO:0034335">
    <property type="term" value="F:DNA negative supercoiling activity"/>
    <property type="evidence" value="ECO:0007669"/>
    <property type="project" value="UniProtKB-ARBA"/>
</dbReference>
<dbReference type="InterPro" id="IPR013758">
    <property type="entry name" value="Topo_IIA_A/C_ab"/>
</dbReference>
<dbReference type="GO" id="GO:0009330">
    <property type="term" value="C:DNA topoisomerase type II (double strand cut, ATP-hydrolyzing) complex"/>
    <property type="evidence" value="ECO:0007669"/>
    <property type="project" value="TreeGrafter"/>
</dbReference>
<comment type="caution">
    <text evidence="8">Lacks conserved residue(s) required for the propagation of feature annotation.</text>
</comment>
<dbReference type="RefSeq" id="WP_014784494.1">
    <property type="nucleotide sequence ID" value="NC_018014.1"/>
</dbReference>
<gene>
    <name evidence="8" type="primary">gyrA</name>
    <name evidence="13" type="ordered locus">Terro_0585</name>
</gene>
<dbReference type="KEGG" id="trs:Terro_0585"/>
<dbReference type="InterPro" id="IPR035516">
    <property type="entry name" value="Gyrase/topoIV_suA_C"/>
</dbReference>
<sequence>MADDQNLFPNGPDGTPNGTNPEENAPPAAAAAGGDGGATPPGSSGPGALFMLPINIEEEMRRSYLDYSMSVIIGRALPDVRDGLKPVHRRILYAMQEMGLQANKKYTKCAKVVGHAMGNYHPHGDSAIYDAMVRLAQPFSMRYPLVDGQGNFGSVDGDPPAAMRYTEARLQKIAGEMLADIDMDTVDFTPNYDESTLEPTVLPARFPNLIVNGSSGIAVGMATNIPPHNLTEIVSAAIALVNAKGLSRDEELDLVLSHVQGPDFPTGGFIFGKRNIRESYRTGRGRFLMRAKCATEDLKGGRESIIVNEIPYQVNKNNLIKRIAELVTDKVIEDISDVRDESDRDGMRIVIELKRGSQPEIVLNQLFKHTSMQESFSMIFLAVHNGQPRELPLPDAIRAFIEHRIDVVRRRTAFLLGKAREREHLLLGYQIALDYLDQVIRIIRNSNNRADARENLFAFFSGRRINLRGTELAGVTLDAGKYGVDTTLLPVALAPGEVGTLILSYRQIDAILELQLYRLTQLSIDEILNELNKVRDNIAEYESILASEKKLRAVIVKELEEIRDKYGDVRRTVIVDETAELQLEDLIADEQVAVTVSHSGYLKRTPISTYRQQRRGGTGRLGMKTREEDFVASLIVDSTHAYLLFFTNTGRVFWMKIYEIPDVASAGKGKHMASMLALQPGEKIVNYLAVRDLKEEGKFVFFATREGVVKKTPLVDFSNVMARGIIAINIDKDDELIAVRVTSGDDVVFLATREGMAIRFEEKYDPERSGGLRPMGRNAGGNKGITLKKSDYVIGAAVTPSEASRNRKRLDFAFKLDTTNGITFPQLAEGTDFTPSIENLQKLATVTAEGAKAGKPSLLTQTAQAILDLQKAKSSVPLELEGDPNEVVVEAGTPENHSDRLDALDKQLGVTPCLILTVSENGFGKRTDVDAYRLQSRGGKGVINMRTTPKIGKVSSIQLVDETTELMVISQFGKIIRIDTKTIRAAGRATMGVKLLDLDDADKVAAAVTIPPEDVKEESETKPPTIQ</sequence>
<dbReference type="PATRIC" id="fig|926566.3.peg.581"/>
<keyword evidence="5 8" id="KW-0799">Topoisomerase</keyword>
<dbReference type="HOGENOM" id="CLU_002977_6_0_0"/>
<reference evidence="13 14" key="1">
    <citation type="submission" date="2012-06" db="EMBL/GenBank/DDBJ databases">
        <title>Complete genome of Terriglobus roseus DSM 18391.</title>
        <authorList>
            <consortium name="US DOE Joint Genome Institute (JGI-PGF)"/>
            <person name="Lucas S."/>
            <person name="Copeland A."/>
            <person name="Lapidus A."/>
            <person name="Glavina del Rio T."/>
            <person name="Dalin E."/>
            <person name="Tice H."/>
            <person name="Bruce D."/>
            <person name="Goodwin L."/>
            <person name="Pitluck S."/>
            <person name="Peters L."/>
            <person name="Mikhailova N."/>
            <person name="Munk A.C.C."/>
            <person name="Kyrpides N."/>
            <person name="Mavromatis K."/>
            <person name="Ivanova N."/>
            <person name="Brettin T."/>
            <person name="Detter J.C."/>
            <person name="Han C."/>
            <person name="Larimer F."/>
            <person name="Land M."/>
            <person name="Hauser L."/>
            <person name="Markowitz V."/>
            <person name="Cheng J.-F."/>
            <person name="Hugenholtz P."/>
            <person name="Woyke T."/>
            <person name="Wu D."/>
            <person name="Brambilla E."/>
            <person name="Klenk H.-P."/>
            <person name="Eisen J.A."/>
        </authorList>
    </citation>
    <scope>NUCLEOTIDE SEQUENCE [LARGE SCALE GENOMIC DNA]</scope>
    <source>
        <strain evidence="14">DSM 18391 / NRRL B-41598 / KBS 63</strain>
    </source>
</reference>
<dbReference type="Gene3D" id="3.30.1360.40">
    <property type="match status" value="1"/>
</dbReference>
<dbReference type="GO" id="GO:0005737">
    <property type="term" value="C:cytoplasm"/>
    <property type="evidence" value="ECO:0007669"/>
    <property type="project" value="UniProtKB-SubCell"/>
</dbReference>
<evidence type="ECO:0000256" key="7">
    <source>
        <dbReference type="ARBA" id="ARBA00023235"/>
    </source>
</evidence>
<evidence type="ECO:0000259" key="12">
    <source>
        <dbReference type="PROSITE" id="PS52040"/>
    </source>
</evidence>
<dbReference type="NCBIfam" id="NF004044">
    <property type="entry name" value="PRK05561.1"/>
    <property type="match status" value="1"/>
</dbReference>
<evidence type="ECO:0000256" key="10">
    <source>
        <dbReference type="SAM" id="Coils"/>
    </source>
</evidence>
<dbReference type="CDD" id="cd00187">
    <property type="entry name" value="TOP4c"/>
    <property type="match status" value="1"/>
</dbReference>
<dbReference type="InterPro" id="IPR050220">
    <property type="entry name" value="Type_II_DNA_Topoisomerases"/>
</dbReference>
<feature type="compositionally biased region" description="Low complexity" evidence="11">
    <location>
        <begin position="15"/>
        <end position="32"/>
    </location>
</feature>
<dbReference type="GO" id="GO:0006261">
    <property type="term" value="P:DNA-templated DNA replication"/>
    <property type="evidence" value="ECO:0007669"/>
    <property type="project" value="UniProtKB-UniRule"/>
</dbReference>
<dbReference type="Gene3D" id="1.10.268.10">
    <property type="entry name" value="Topoisomerase, domain 3"/>
    <property type="match status" value="1"/>
</dbReference>
<comment type="function">
    <text evidence="8">A type II topoisomerase that negatively supercoils closed circular double-stranded (ds) DNA in an ATP-dependent manner to modulate DNA topology and maintain chromosomes in an underwound state. Negative supercoiling favors strand separation, and DNA replication, transcription, recombination and repair, all of which involve strand separation. Also able to catalyze the interconversion of other topological isomers of dsDNA rings, including catenanes and knotted rings. Type II topoisomerases break and join 2 DNA strands simultaneously in an ATP-dependent manner.</text>
</comment>
<dbReference type="GO" id="GO:0006265">
    <property type="term" value="P:DNA topological change"/>
    <property type="evidence" value="ECO:0007669"/>
    <property type="project" value="UniProtKB-UniRule"/>
</dbReference>
<evidence type="ECO:0000313" key="13">
    <source>
        <dbReference type="EMBL" id="AFL86925.1"/>
    </source>
</evidence>
<dbReference type="NCBIfam" id="NF004043">
    <property type="entry name" value="PRK05560.1"/>
    <property type="match status" value="1"/>
</dbReference>
<evidence type="ECO:0000256" key="9">
    <source>
        <dbReference type="PROSITE-ProRule" id="PRU01384"/>
    </source>
</evidence>
<comment type="catalytic activity">
    <reaction evidence="1 8 9">
        <text>ATP-dependent breakage, passage and rejoining of double-stranded DNA.</text>
        <dbReference type="EC" id="5.6.2.2"/>
    </reaction>
</comment>
<feature type="active site" description="O-(5'-phospho-DNA)-tyrosine intermediate" evidence="8 9">
    <location>
        <position position="165"/>
    </location>
</feature>
<protein>
    <recommendedName>
        <fullName evidence="8">DNA gyrase subunit A</fullName>
        <ecNumber evidence="8">5.6.2.2</ecNumber>
    </recommendedName>
</protein>
<dbReference type="Pfam" id="PF00521">
    <property type="entry name" value="DNA_topoisoIV"/>
    <property type="match status" value="1"/>
</dbReference>
<organism evidence="13 14">
    <name type="scientific">Terriglobus roseus (strain DSM 18391 / NRRL B-41598 / KBS 63)</name>
    <dbReference type="NCBI Taxonomy" id="926566"/>
    <lineage>
        <taxon>Bacteria</taxon>
        <taxon>Pseudomonadati</taxon>
        <taxon>Acidobacteriota</taxon>
        <taxon>Terriglobia</taxon>
        <taxon>Terriglobales</taxon>
        <taxon>Acidobacteriaceae</taxon>
        <taxon>Terriglobus</taxon>
    </lineage>
</organism>
<feature type="coiled-coil region" evidence="10">
    <location>
        <begin position="524"/>
        <end position="551"/>
    </location>
</feature>
<keyword evidence="14" id="KW-1185">Reference proteome</keyword>
<dbReference type="eggNOG" id="COG0188">
    <property type="taxonomic scope" value="Bacteria"/>
</dbReference>
<dbReference type="InterPro" id="IPR002205">
    <property type="entry name" value="Topo_IIA_dom_A"/>
</dbReference>
<comment type="subcellular location">
    <subcellularLocation>
        <location evidence="8">Cytoplasm</location>
    </subcellularLocation>
</comment>
<dbReference type="EC" id="5.6.2.2" evidence="8"/>
<dbReference type="NCBIfam" id="TIGR01063">
    <property type="entry name" value="gyrA"/>
    <property type="match status" value="1"/>
</dbReference>
<keyword evidence="7 8" id="KW-0413">Isomerase</keyword>
<evidence type="ECO:0000256" key="3">
    <source>
        <dbReference type="ARBA" id="ARBA00022741"/>
    </source>
</evidence>
<evidence type="ECO:0000256" key="11">
    <source>
        <dbReference type="SAM" id="MobiDB-lite"/>
    </source>
</evidence>
<dbReference type="InterPro" id="IPR006691">
    <property type="entry name" value="GyrA/parC_rep"/>
</dbReference>
<evidence type="ECO:0000256" key="2">
    <source>
        <dbReference type="ARBA" id="ARBA00008263"/>
    </source>
</evidence>
<dbReference type="EMBL" id="CP003379">
    <property type="protein sequence ID" value="AFL86925.1"/>
    <property type="molecule type" value="Genomic_DNA"/>
</dbReference>
<comment type="subunit">
    <text evidence="8">Heterotetramer, composed of two GyrA and two GyrB chains. In the heterotetramer, GyrA contains the active site tyrosine that forms a transient covalent intermediate with DNA, while GyrB binds cofactors and catalyzes ATP hydrolysis.</text>
</comment>
<evidence type="ECO:0000256" key="6">
    <source>
        <dbReference type="ARBA" id="ARBA00023125"/>
    </source>
</evidence>
<dbReference type="PROSITE" id="PS52040">
    <property type="entry name" value="TOPO_IIA"/>
    <property type="match status" value="1"/>
</dbReference>
<dbReference type="FunFam" id="3.90.199.10:FF:000001">
    <property type="entry name" value="DNA gyrase subunit A"/>
    <property type="match status" value="1"/>
</dbReference>
<dbReference type="InterPro" id="IPR005743">
    <property type="entry name" value="GyrA"/>
</dbReference>
<dbReference type="STRING" id="926566.Terro_0585"/>